<evidence type="ECO:0000256" key="1">
    <source>
        <dbReference type="ARBA" id="ARBA00008898"/>
    </source>
</evidence>
<keyword evidence="2" id="KW-0560">Oxidoreductase</keyword>
<dbReference type="PANTHER" id="PTHR30466:SF11">
    <property type="entry name" value="FLAVIN-DEPENDENT MONOOXYGENASE, REDUCTASE SUBUNIT HSAB"/>
    <property type="match status" value="1"/>
</dbReference>
<dbReference type="SMART" id="SM00903">
    <property type="entry name" value="Flavin_Reduct"/>
    <property type="match status" value="1"/>
</dbReference>
<dbReference type="InterPro" id="IPR012349">
    <property type="entry name" value="Split_barrel_FMN-bd"/>
</dbReference>
<comment type="caution">
    <text evidence="5">The sequence shown here is derived from an EMBL/GenBank/DDBJ whole genome shotgun (WGS) entry which is preliminary data.</text>
</comment>
<dbReference type="Proteomes" id="UP000319502">
    <property type="component" value="Unassembled WGS sequence"/>
</dbReference>
<name>A0A558EE35_9RHOO</name>
<dbReference type="InterPro" id="IPR002563">
    <property type="entry name" value="Flavin_Rdtase-like_dom"/>
</dbReference>
<protein>
    <submittedName>
        <fullName evidence="5">Flavin reductase family protein</fullName>
    </submittedName>
</protein>
<evidence type="ECO:0000313" key="6">
    <source>
        <dbReference type="Proteomes" id="UP000318349"/>
    </source>
</evidence>
<dbReference type="OrthoDB" id="9792858at2"/>
<dbReference type="Gene3D" id="2.30.110.10">
    <property type="entry name" value="Electron Transport, Fmn-binding Protein, Chain A"/>
    <property type="match status" value="1"/>
</dbReference>
<evidence type="ECO:0000313" key="7">
    <source>
        <dbReference type="Proteomes" id="UP000319502"/>
    </source>
</evidence>
<organism evidence="5 6">
    <name type="scientific">Denitromonas halophila</name>
    <dbReference type="NCBI Taxonomy" id="1629404"/>
    <lineage>
        <taxon>Bacteria</taxon>
        <taxon>Pseudomonadati</taxon>
        <taxon>Pseudomonadota</taxon>
        <taxon>Betaproteobacteria</taxon>
        <taxon>Rhodocyclales</taxon>
        <taxon>Zoogloeaceae</taxon>
        <taxon>Denitromonas</taxon>
    </lineage>
</organism>
<dbReference type="SUPFAM" id="SSF50475">
    <property type="entry name" value="FMN-binding split barrel"/>
    <property type="match status" value="1"/>
</dbReference>
<evidence type="ECO:0000313" key="5">
    <source>
        <dbReference type="EMBL" id="TVO74692.1"/>
    </source>
</evidence>
<dbReference type="GO" id="GO:0010181">
    <property type="term" value="F:FMN binding"/>
    <property type="evidence" value="ECO:0007669"/>
    <property type="project" value="InterPro"/>
</dbReference>
<proteinExistence type="inferred from homology"/>
<gene>
    <name evidence="5" type="ORF">FHP89_15355</name>
    <name evidence="4" type="ORF">FHP91_03970</name>
</gene>
<dbReference type="Pfam" id="PF01613">
    <property type="entry name" value="Flavin_Reduct"/>
    <property type="match status" value="1"/>
</dbReference>
<dbReference type="Proteomes" id="UP000318349">
    <property type="component" value="Unassembled WGS sequence"/>
</dbReference>
<dbReference type="AlphaFoldDB" id="A0A558EE35"/>
<dbReference type="EMBL" id="VMNK01000003">
    <property type="protein sequence ID" value="TVO58828.1"/>
    <property type="molecule type" value="Genomic_DNA"/>
</dbReference>
<dbReference type="RefSeq" id="WP_144174436.1">
    <property type="nucleotide sequence ID" value="NZ_VMNK01000003.1"/>
</dbReference>
<keyword evidence="7" id="KW-1185">Reference proteome</keyword>
<accession>A0A558EE35</accession>
<reference evidence="6 7" key="1">
    <citation type="submission" date="2019-07" db="EMBL/GenBank/DDBJ databases">
        <title>The pathways for chlorine oxyanion respiration interact through the shared metabolite chlorate.</title>
        <authorList>
            <person name="Barnum T.P."/>
            <person name="Cheng Y."/>
            <person name="Hill K.A."/>
            <person name="Lucas L.N."/>
            <person name="Carlson H.K."/>
            <person name="Coates J.D."/>
        </authorList>
    </citation>
    <scope>NUCLEOTIDE SEQUENCE [LARGE SCALE GENOMIC DNA]</scope>
    <source>
        <strain evidence="5 6">SFB-1</strain>
        <strain evidence="4 7">SFB-3</strain>
    </source>
</reference>
<dbReference type="InterPro" id="IPR050268">
    <property type="entry name" value="NADH-dep_flavin_reductase"/>
</dbReference>
<dbReference type="PANTHER" id="PTHR30466">
    <property type="entry name" value="FLAVIN REDUCTASE"/>
    <property type="match status" value="1"/>
</dbReference>
<comment type="similarity">
    <text evidence="1">Belongs to the non-flavoprotein flavin reductase family.</text>
</comment>
<feature type="domain" description="Flavin reductase like" evidence="3">
    <location>
        <begin position="17"/>
        <end position="160"/>
    </location>
</feature>
<evidence type="ECO:0000259" key="3">
    <source>
        <dbReference type="SMART" id="SM00903"/>
    </source>
</evidence>
<evidence type="ECO:0000256" key="2">
    <source>
        <dbReference type="ARBA" id="ARBA00023002"/>
    </source>
</evidence>
<evidence type="ECO:0000313" key="4">
    <source>
        <dbReference type="EMBL" id="TVO58828.1"/>
    </source>
</evidence>
<dbReference type="GO" id="GO:0042602">
    <property type="term" value="F:riboflavin reductase (NADPH) activity"/>
    <property type="evidence" value="ECO:0007669"/>
    <property type="project" value="TreeGrafter"/>
</dbReference>
<dbReference type="EMBL" id="VMNI01000015">
    <property type="protein sequence ID" value="TVO74692.1"/>
    <property type="molecule type" value="Genomic_DNA"/>
</dbReference>
<sequence length="163" mass="17989">MSQSNNAQDDRALRDSLGMFATGITVVTARAPDGTPIGLTVNSFNSVSLDPALIVWSLARHLPSVDVFIDCEYYAINVLAHDQQDLSQRFATRDIDKFAGLNCRDGLGGAPLLDGCSAWFECRNTTRHEGGDHVLFLSEVVRHDRNPHDPLVYFGGKYRRLAP</sequence>